<accession>A0A942TJJ5</accession>
<dbReference type="Proteomes" id="UP000681414">
    <property type="component" value="Unassembled WGS sequence"/>
</dbReference>
<dbReference type="AlphaFoldDB" id="A0A942TJJ5"/>
<dbReference type="Pfam" id="PF14285">
    <property type="entry name" value="DUF4367"/>
    <property type="match status" value="1"/>
</dbReference>
<feature type="domain" description="DUF4367" evidence="2">
    <location>
        <begin position="152"/>
        <end position="254"/>
    </location>
</feature>
<name>A0A942TJJ5_9BACI</name>
<keyword evidence="1" id="KW-0812">Transmembrane</keyword>
<keyword evidence="4" id="KW-1185">Reference proteome</keyword>
<dbReference type="InterPro" id="IPR025377">
    <property type="entry name" value="DUF4367"/>
</dbReference>
<dbReference type="RefSeq" id="WP_213127172.1">
    <property type="nucleotide sequence ID" value="NZ_JAGYPG010000006.1"/>
</dbReference>
<keyword evidence="1" id="KW-1133">Transmembrane helix</keyword>
<keyword evidence="1" id="KW-0472">Membrane</keyword>
<feature type="transmembrane region" description="Helical" evidence="1">
    <location>
        <begin position="54"/>
        <end position="72"/>
    </location>
</feature>
<proteinExistence type="predicted"/>
<dbReference type="EMBL" id="JAGYPG010000006">
    <property type="protein sequence ID" value="MBS4197941.1"/>
    <property type="molecule type" value="Genomic_DNA"/>
</dbReference>
<sequence length="254" mass="28642">MPEYKQYHLDEIIREALNEKINSCPPPLLEASEAWKQIETRMSGKREKTLPLRILRNPFLIAAAVLLFFIFATTPKSGIAFNQFTDIFHTIQGNVVHLLGKSGGPGEESGIIDGTFEVIEDSEIISKQMSLEEAKNAAHFPILIPKNLIEEFQLEDVTVMDGYEDKVEAVYLNYVGKDRGFMVTEMPLETQMAFGATMDVDDVSIEEVQIKGQKANLIIYKNGHAQLVWMTQSHYFSIEGKLTKEEILTIANSI</sequence>
<evidence type="ECO:0000256" key="1">
    <source>
        <dbReference type="SAM" id="Phobius"/>
    </source>
</evidence>
<evidence type="ECO:0000313" key="4">
    <source>
        <dbReference type="Proteomes" id="UP000681414"/>
    </source>
</evidence>
<comment type="caution">
    <text evidence="3">The sequence shown here is derived from an EMBL/GenBank/DDBJ whole genome shotgun (WGS) entry which is preliminary data.</text>
</comment>
<evidence type="ECO:0000313" key="3">
    <source>
        <dbReference type="EMBL" id="MBS4197941.1"/>
    </source>
</evidence>
<protein>
    <submittedName>
        <fullName evidence="3">DUF4367 domain-containing protein</fullName>
    </submittedName>
</protein>
<evidence type="ECO:0000259" key="2">
    <source>
        <dbReference type="Pfam" id="PF14285"/>
    </source>
</evidence>
<reference evidence="3 4" key="1">
    <citation type="submission" date="2021-05" db="EMBL/GenBank/DDBJ databases">
        <title>Novel Bacillus species.</title>
        <authorList>
            <person name="Liu G."/>
        </authorList>
    </citation>
    <scope>NUCLEOTIDE SEQUENCE [LARGE SCALE GENOMIC DNA]</scope>
    <source>
        <strain evidence="4">FJAT-49780</strain>
    </source>
</reference>
<organism evidence="3 4">
    <name type="scientific">Lederbergia citri</name>
    <dbReference type="NCBI Taxonomy" id="2833580"/>
    <lineage>
        <taxon>Bacteria</taxon>
        <taxon>Bacillati</taxon>
        <taxon>Bacillota</taxon>
        <taxon>Bacilli</taxon>
        <taxon>Bacillales</taxon>
        <taxon>Bacillaceae</taxon>
        <taxon>Lederbergia</taxon>
    </lineage>
</organism>
<gene>
    <name evidence="3" type="ORF">KHA97_23160</name>
</gene>